<evidence type="ECO:0000256" key="1">
    <source>
        <dbReference type="SAM" id="Phobius"/>
    </source>
</evidence>
<name>A0A194PQS5_PAPXU</name>
<proteinExistence type="predicted"/>
<sequence>MPSYVVAGVRCYAWLYVCLGVWAVVCAGARAAAPSGPSARPEAYFNGSSYIRLARPVSLKQLVGLSFRTCVDASCEACTDDRTCKYNYTKVKSIARRIASRGREYVLIALALTAPAGRRDLADVFCTLCRRRVCECGRSVTQCSAVAVAAAAAVVAVAAHKQNS</sequence>
<protein>
    <submittedName>
        <fullName evidence="2">Uncharacterized protein</fullName>
    </submittedName>
</protein>
<evidence type="ECO:0000313" key="2">
    <source>
        <dbReference type="EMBL" id="KPI95313.1"/>
    </source>
</evidence>
<keyword evidence="3" id="KW-1185">Reference proteome</keyword>
<reference evidence="2 3" key="1">
    <citation type="journal article" date="2015" name="Nat. Commun.">
        <title>Outbred genome sequencing and CRISPR/Cas9 gene editing in butterflies.</title>
        <authorList>
            <person name="Li X."/>
            <person name="Fan D."/>
            <person name="Zhang W."/>
            <person name="Liu G."/>
            <person name="Zhang L."/>
            <person name="Zhao L."/>
            <person name="Fang X."/>
            <person name="Chen L."/>
            <person name="Dong Y."/>
            <person name="Chen Y."/>
            <person name="Ding Y."/>
            <person name="Zhao R."/>
            <person name="Feng M."/>
            <person name="Zhu Y."/>
            <person name="Feng Y."/>
            <person name="Jiang X."/>
            <person name="Zhu D."/>
            <person name="Xiang H."/>
            <person name="Feng X."/>
            <person name="Li S."/>
            <person name="Wang J."/>
            <person name="Zhang G."/>
            <person name="Kronforst M.R."/>
            <person name="Wang W."/>
        </authorList>
    </citation>
    <scope>NUCLEOTIDE SEQUENCE [LARGE SCALE GENOMIC DNA]</scope>
    <source>
        <strain evidence="2">Ya'a_city_454_Px</strain>
        <tissue evidence="2">Whole body</tissue>
    </source>
</reference>
<dbReference type="STRING" id="66420.A0A194PQS5"/>
<keyword evidence="1" id="KW-0812">Transmembrane</keyword>
<dbReference type="EMBL" id="KQ459596">
    <property type="protein sequence ID" value="KPI95313.1"/>
    <property type="molecule type" value="Genomic_DNA"/>
</dbReference>
<evidence type="ECO:0000313" key="3">
    <source>
        <dbReference type="Proteomes" id="UP000053268"/>
    </source>
</evidence>
<feature type="transmembrane region" description="Helical" evidence="1">
    <location>
        <begin position="12"/>
        <end position="33"/>
    </location>
</feature>
<gene>
    <name evidence="2" type="ORF">RR46_08772</name>
</gene>
<organism evidence="2 3">
    <name type="scientific">Papilio xuthus</name>
    <name type="common">Asian swallowtail butterfly</name>
    <dbReference type="NCBI Taxonomy" id="66420"/>
    <lineage>
        <taxon>Eukaryota</taxon>
        <taxon>Metazoa</taxon>
        <taxon>Ecdysozoa</taxon>
        <taxon>Arthropoda</taxon>
        <taxon>Hexapoda</taxon>
        <taxon>Insecta</taxon>
        <taxon>Pterygota</taxon>
        <taxon>Neoptera</taxon>
        <taxon>Endopterygota</taxon>
        <taxon>Lepidoptera</taxon>
        <taxon>Glossata</taxon>
        <taxon>Ditrysia</taxon>
        <taxon>Papilionoidea</taxon>
        <taxon>Papilionidae</taxon>
        <taxon>Papilioninae</taxon>
        <taxon>Papilio</taxon>
    </lineage>
</organism>
<keyword evidence="1" id="KW-0472">Membrane</keyword>
<accession>A0A194PQS5</accession>
<dbReference type="Proteomes" id="UP000053268">
    <property type="component" value="Unassembled WGS sequence"/>
</dbReference>
<keyword evidence="1" id="KW-1133">Transmembrane helix</keyword>
<dbReference type="AlphaFoldDB" id="A0A194PQS5"/>